<accession>A0A7W9Q2X5</accession>
<dbReference type="EMBL" id="JACHJK010000028">
    <property type="protein sequence ID" value="MBB5932560.1"/>
    <property type="molecule type" value="Genomic_DNA"/>
</dbReference>
<name>A0A7W9Q2X5_9ACTN</name>
<dbReference type="AlphaFoldDB" id="A0A7W9Q2X5"/>
<organism evidence="1 2">
    <name type="scientific">Streptomyces echinatus</name>
    <dbReference type="NCBI Taxonomy" id="67293"/>
    <lineage>
        <taxon>Bacteria</taxon>
        <taxon>Bacillati</taxon>
        <taxon>Actinomycetota</taxon>
        <taxon>Actinomycetes</taxon>
        <taxon>Kitasatosporales</taxon>
        <taxon>Streptomycetaceae</taxon>
        <taxon>Streptomyces</taxon>
    </lineage>
</organism>
<keyword evidence="2" id="KW-1185">Reference proteome</keyword>
<dbReference type="InterPro" id="IPR024524">
    <property type="entry name" value="DUF3800"/>
</dbReference>
<evidence type="ECO:0000313" key="1">
    <source>
        <dbReference type="EMBL" id="MBB5932560.1"/>
    </source>
</evidence>
<reference evidence="1 2" key="1">
    <citation type="submission" date="2020-08" db="EMBL/GenBank/DDBJ databases">
        <title>Genomic Encyclopedia of Type Strains, Phase III (KMG-III): the genomes of soil and plant-associated and newly described type strains.</title>
        <authorList>
            <person name="Whitman W."/>
        </authorList>
    </citation>
    <scope>NUCLEOTIDE SEQUENCE [LARGE SCALE GENOMIC DNA]</scope>
    <source>
        <strain evidence="1 2">CECT 3313</strain>
    </source>
</reference>
<dbReference type="RefSeq" id="WP_184975121.1">
    <property type="nucleotide sequence ID" value="NZ_JACHJK010000028.1"/>
</dbReference>
<comment type="caution">
    <text evidence="1">The sequence shown here is derived from an EMBL/GenBank/DDBJ whole genome shotgun (WGS) entry which is preliminary data.</text>
</comment>
<evidence type="ECO:0000313" key="2">
    <source>
        <dbReference type="Proteomes" id="UP000585836"/>
    </source>
</evidence>
<evidence type="ECO:0008006" key="3">
    <source>
        <dbReference type="Google" id="ProtNLM"/>
    </source>
</evidence>
<gene>
    <name evidence="1" type="ORF">FHS34_008070</name>
</gene>
<dbReference type="Pfam" id="PF12686">
    <property type="entry name" value="DUF3800"/>
    <property type="match status" value="1"/>
</dbReference>
<protein>
    <recommendedName>
        <fullName evidence="3">DUF3800 domain-containing protein</fullName>
    </recommendedName>
</protein>
<sequence>MSALAIPAHFGQLPKLHVYVDETGDRGFSEASRAKSPFFAMTALLVPQEDEWHVKLTAGGLRALVHGAQPQEILKPIHWVEHFRPKHKTRRRQAAQALALIPSAMVVHVIAHKDTVKADAGMAKDKEVFYNYTTRLLLERVALAAREWPGGPRLAIVRLGRVKHMDHAASAAYFDYVRQGAGLTSYPIPWNYISWPPTWENTQRDGIQLADIHAGILNCALSGDPQDRACAENLLLVSHQLRRAWNGALLGYGVKVIGDPSFITSRVWWPDWKTR</sequence>
<proteinExistence type="predicted"/>
<dbReference type="Proteomes" id="UP000585836">
    <property type="component" value="Unassembled WGS sequence"/>
</dbReference>